<feature type="region of interest" description="Disordered" evidence="1">
    <location>
        <begin position="1"/>
        <end position="88"/>
    </location>
</feature>
<dbReference type="AlphaFoldDB" id="A0A402AKM0"/>
<dbReference type="EMBL" id="BIFS01000001">
    <property type="protein sequence ID" value="GCE19643.1"/>
    <property type="molecule type" value="Genomic_DNA"/>
</dbReference>
<evidence type="ECO:0000313" key="3">
    <source>
        <dbReference type="EMBL" id="GCE19643.1"/>
    </source>
</evidence>
<gene>
    <name evidence="3" type="ORF">KDK_34430</name>
</gene>
<evidence type="ECO:0000256" key="1">
    <source>
        <dbReference type="SAM" id="MobiDB-lite"/>
    </source>
</evidence>
<evidence type="ECO:0000256" key="2">
    <source>
        <dbReference type="SAM" id="Phobius"/>
    </source>
</evidence>
<name>A0A402AKM0_9CHLR</name>
<sequence>MQAENFQPAMPTAAPPMTQTPLPSPQLPSGQSFNYGAFVANTATPQPARMPTWNASQPLQSSPAPTWNVSQPLQSSPTPGWRLSQPLQSSPVAGTVRRGQFVNSRSRSNRNRRKLLIGGGIGICILLLATLGGYLFLQSSNQTLVLQQAIVYPTPVPTPPALNINDPHELYQQALARKPLFIDSLNAQSNYDWEAINTNGICTFQDQTLHATSVQGDQAVLCLEQALQFNNIAFQAQVTVHQGDTAGLAIRANKSGNQLYLFGITTTGRYMLASAQQKTGDQTQVIAGSLSTAIKQGLNQTNQLTIIARQHTFYLYVNGQYLTKVNDATATTGQVGVFSGDTQQNIPDATFSQAKVWGV</sequence>
<keyword evidence="2" id="KW-0812">Transmembrane</keyword>
<dbReference type="Proteomes" id="UP000287188">
    <property type="component" value="Unassembled WGS sequence"/>
</dbReference>
<organism evidence="3 4">
    <name type="scientific">Dictyobacter kobayashii</name>
    <dbReference type="NCBI Taxonomy" id="2014872"/>
    <lineage>
        <taxon>Bacteria</taxon>
        <taxon>Bacillati</taxon>
        <taxon>Chloroflexota</taxon>
        <taxon>Ktedonobacteria</taxon>
        <taxon>Ktedonobacterales</taxon>
        <taxon>Dictyobacteraceae</taxon>
        <taxon>Dictyobacter</taxon>
    </lineage>
</organism>
<evidence type="ECO:0000313" key="4">
    <source>
        <dbReference type="Proteomes" id="UP000287188"/>
    </source>
</evidence>
<evidence type="ECO:0008006" key="5">
    <source>
        <dbReference type="Google" id="ProtNLM"/>
    </source>
</evidence>
<keyword evidence="2" id="KW-0472">Membrane</keyword>
<dbReference type="Gene3D" id="2.60.120.560">
    <property type="entry name" value="Exo-inulinase, domain 1"/>
    <property type="match status" value="1"/>
</dbReference>
<proteinExistence type="predicted"/>
<reference evidence="4" key="1">
    <citation type="submission" date="2018-12" db="EMBL/GenBank/DDBJ databases">
        <title>Tengunoibacter tsumagoiensis gen. nov., sp. nov., Dictyobacter kobayashii sp. nov., D. alpinus sp. nov., and D. joshuensis sp. nov. and description of Dictyobacteraceae fam. nov. within the order Ktedonobacterales isolated from Tengu-no-mugimeshi.</title>
        <authorList>
            <person name="Wang C.M."/>
            <person name="Zheng Y."/>
            <person name="Sakai Y."/>
            <person name="Toyoda A."/>
            <person name="Minakuchi Y."/>
            <person name="Abe K."/>
            <person name="Yokota A."/>
            <person name="Yabe S."/>
        </authorList>
    </citation>
    <scope>NUCLEOTIDE SEQUENCE [LARGE SCALE GENOMIC DNA]</scope>
    <source>
        <strain evidence="4">Uno11</strain>
    </source>
</reference>
<accession>A0A402AKM0</accession>
<feature type="transmembrane region" description="Helical" evidence="2">
    <location>
        <begin position="115"/>
        <end position="137"/>
    </location>
</feature>
<feature type="compositionally biased region" description="Polar residues" evidence="1">
    <location>
        <begin position="53"/>
        <end position="78"/>
    </location>
</feature>
<keyword evidence="4" id="KW-1185">Reference proteome</keyword>
<protein>
    <recommendedName>
        <fullName evidence="5">3-keto-disaccharide hydrolase domain-containing protein</fullName>
    </recommendedName>
</protein>
<comment type="caution">
    <text evidence="3">The sequence shown here is derived from an EMBL/GenBank/DDBJ whole genome shotgun (WGS) entry which is preliminary data.</text>
</comment>
<keyword evidence="2" id="KW-1133">Transmembrane helix</keyword>
<feature type="compositionally biased region" description="Low complexity" evidence="1">
    <location>
        <begin position="7"/>
        <end position="21"/>
    </location>
</feature>